<feature type="domain" description="Peptidase M13 N-terminal" evidence="9">
    <location>
        <begin position="371"/>
        <end position="806"/>
    </location>
</feature>
<comment type="similarity">
    <text evidence="2">Belongs to the peptidase M13 family.</text>
</comment>
<dbReference type="Gene3D" id="3.40.390.10">
    <property type="entry name" value="Collagenase (Catalytic Domain)"/>
    <property type="match status" value="1"/>
</dbReference>
<dbReference type="InterPro" id="IPR000718">
    <property type="entry name" value="Peptidase_M13"/>
</dbReference>
<evidence type="ECO:0000259" key="9">
    <source>
        <dbReference type="Pfam" id="PF05649"/>
    </source>
</evidence>
<dbReference type="InterPro" id="IPR024079">
    <property type="entry name" value="MetalloPept_cat_dom_sf"/>
</dbReference>
<dbReference type="GO" id="GO:0046872">
    <property type="term" value="F:metal ion binding"/>
    <property type="evidence" value="ECO:0007669"/>
    <property type="project" value="UniProtKB-KW"/>
</dbReference>
<dbReference type="PROSITE" id="PS51885">
    <property type="entry name" value="NEPRILYSIN"/>
    <property type="match status" value="2"/>
</dbReference>
<dbReference type="GO" id="GO:0016485">
    <property type="term" value="P:protein processing"/>
    <property type="evidence" value="ECO:0007669"/>
    <property type="project" value="TreeGrafter"/>
</dbReference>
<evidence type="ECO:0000256" key="4">
    <source>
        <dbReference type="ARBA" id="ARBA00022723"/>
    </source>
</evidence>
<proteinExistence type="inferred from homology"/>
<protein>
    <submittedName>
        <fullName evidence="11">Uncharacterized protein</fullName>
    </submittedName>
</protein>
<dbReference type="PANTHER" id="PTHR11733">
    <property type="entry name" value="ZINC METALLOPROTEASE FAMILY M13 NEPRILYSIN-RELATED"/>
    <property type="match status" value="1"/>
</dbReference>
<dbReference type="InterPro" id="IPR042089">
    <property type="entry name" value="Peptidase_M13_dom_2"/>
</dbReference>
<keyword evidence="3" id="KW-0645">Protease</keyword>
<dbReference type="WBParaSite" id="ACRNAN_scaffold14557.g17719.t1">
    <property type="protein sequence ID" value="ACRNAN_scaffold14557.g17719.t1"/>
    <property type="gene ID" value="ACRNAN_scaffold14557.g17719"/>
</dbReference>
<dbReference type="Gene3D" id="1.10.1380.10">
    <property type="entry name" value="Neutral endopeptidase , domain2"/>
    <property type="match status" value="1"/>
</dbReference>
<evidence type="ECO:0000256" key="2">
    <source>
        <dbReference type="ARBA" id="ARBA00007357"/>
    </source>
</evidence>
<evidence type="ECO:0000256" key="7">
    <source>
        <dbReference type="ARBA" id="ARBA00023049"/>
    </source>
</evidence>
<keyword evidence="4" id="KW-0479">Metal-binding</keyword>
<dbReference type="PRINTS" id="PR00786">
    <property type="entry name" value="NEPRILYSIN"/>
</dbReference>
<organism evidence="10 11">
    <name type="scientific">Acrobeloides nanus</name>
    <dbReference type="NCBI Taxonomy" id="290746"/>
    <lineage>
        <taxon>Eukaryota</taxon>
        <taxon>Metazoa</taxon>
        <taxon>Ecdysozoa</taxon>
        <taxon>Nematoda</taxon>
        <taxon>Chromadorea</taxon>
        <taxon>Rhabditida</taxon>
        <taxon>Tylenchina</taxon>
        <taxon>Cephalobomorpha</taxon>
        <taxon>Cephaloboidea</taxon>
        <taxon>Cephalobidae</taxon>
        <taxon>Acrobeloides</taxon>
    </lineage>
</organism>
<accession>A0A914CUU7</accession>
<name>A0A914CUU7_9BILA</name>
<feature type="domain" description="Peptidase M13 C-terminal" evidence="8">
    <location>
        <begin position="95"/>
        <end position="314"/>
    </location>
</feature>
<dbReference type="SUPFAM" id="SSF55486">
    <property type="entry name" value="Metalloproteases ('zincins'), catalytic domain"/>
    <property type="match status" value="2"/>
</dbReference>
<dbReference type="Proteomes" id="UP000887540">
    <property type="component" value="Unplaced"/>
</dbReference>
<comment type="cofactor">
    <cofactor evidence="1">
        <name>Zn(2+)</name>
        <dbReference type="ChEBI" id="CHEBI:29105"/>
    </cofactor>
</comment>
<evidence type="ECO:0000313" key="10">
    <source>
        <dbReference type="Proteomes" id="UP000887540"/>
    </source>
</evidence>
<keyword evidence="7" id="KW-0482">Metalloprotease</keyword>
<sequence>MVDQISWMSQKSKQGAYYKIDNLVKNIAYPDFIYDDNALNQYYSALKFSTSGTTVQDYVTLLNDLTRFSYWTSYNYTTFKDIKRDDFNGPPGVVNAWYQPELNSITFPAAILQAPFFDPGWPASINFGAMGIIAGHELTHGFDDEGVQWDGTGVLSTWMDANSSVAFKNMASCVIDEYSQFCPLAGITNPETNLPYSPSCINGRQTQGENIADNGGIHSAFRAYRNAMNFNGPDQRLPGNLVGQFTHDQLFFLSFAQIWCQLPDSPNRVYEQILSDPHSPSKYRVWGTLKNYPAFQTAFNCPSGTNYTNPNHCNVWITDIKPVTGIPPTTPLVPDLNIPPAQPINSSSNVSSKYEKYAQYLTNSIDTTRDPCNDFYAYACGKYQQPYVSIFDMMNNNFVTMAQAMQQVNNEDTKPIQQVKTYFNVCRNALDNWDDMIKSGSQVIKHMQGFQNYTGVCFPLFDKNCNANWLNPTQLGRALGSLSGQALTDTFLTPYADTNWKDPQGPHPYALFVDQPTLANPWIYYIDPAWTELQASYQAQIVQLFQNFAYVLNITTLTMNDYNNVAMDIMNLEVILARELSTDEITRRNFARSYNLFTVDTAKKNYSFIDWPTYFKELFVYAQYEVQTYTNQPDFEFIVMETNKTDMLGGLLTSTNNYNINPTTLFNYLNFRLLITHQDILYSPSSMFKASTKKWKHRLHKPVLGRPRYEPVRKQKDSTNDIGNQIQCAEATMNDMQYANARVFIDWIYPIAGTNRSRIRDSVQKIADSIVIGFRSMIDQIYWMSFVSKKGAYDKIDKLVKNVAFPDFITNNTQLQN</sequence>
<evidence type="ECO:0000313" key="11">
    <source>
        <dbReference type="WBParaSite" id="ACRNAN_scaffold14557.g17719.t1"/>
    </source>
</evidence>
<dbReference type="Pfam" id="PF01431">
    <property type="entry name" value="Peptidase_M13"/>
    <property type="match status" value="1"/>
</dbReference>
<dbReference type="AlphaFoldDB" id="A0A914CUU7"/>
<evidence type="ECO:0000259" key="8">
    <source>
        <dbReference type="Pfam" id="PF01431"/>
    </source>
</evidence>
<dbReference type="Pfam" id="PF05649">
    <property type="entry name" value="Peptidase_M13_N"/>
    <property type="match status" value="1"/>
</dbReference>
<dbReference type="InterPro" id="IPR018497">
    <property type="entry name" value="Peptidase_M13_C"/>
</dbReference>
<dbReference type="InterPro" id="IPR008753">
    <property type="entry name" value="Peptidase_M13_N"/>
</dbReference>
<dbReference type="GO" id="GO:0005886">
    <property type="term" value="C:plasma membrane"/>
    <property type="evidence" value="ECO:0007669"/>
    <property type="project" value="TreeGrafter"/>
</dbReference>
<keyword evidence="10" id="KW-1185">Reference proteome</keyword>
<evidence type="ECO:0000256" key="1">
    <source>
        <dbReference type="ARBA" id="ARBA00001947"/>
    </source>
</evidence>
<evidence type="ECO:0000256" key="3">
    <source>
        <dbReference type="ARBA" id="ARBA00022670"/>
    </source>
</evidence>
<keyword evidence="6" id="KW-0862">Zinc</keyword>
<evidence type="ECO:0000256" key="5">
    <source>
        <dbReference type="ARBA" id="ARBA00022801"/>
    </source>
</evidence>
<keyword evidence="5" id="KW-0378">Hydrolase</keyword>
<dbReference type="GO" id="GO:0004222">
    <property type="term" value="F:metalloendopeptidase activity"/>
    <property type="evidence" value="ECO:0007669"/>
    <property type="project" value="InterPro"/>
</dbReference>
<dbReference type="PANTHER" id="PTHR11733:SF240">
    <property type="entry name" value="GH14155P-RELATED"/>
    <property type="match status" value="1"/>
</dbReference>
<evidence type="ECO:0000256" key="6">
    <source>
        <dbReference type="ARBA" id="ARBA00022833"/>
    </source>
</evidence>
<dbReference type="CDD" id="cd08662">
    <property type="entry name" value="M13"/>
    <property type="match status" value="1"/>
</dbReference>
<reference evidence="11" key="1">
    <citation type="submission" date="2022-11" db="UniProtKB">
        <authorList>
            <consortium name="WormBaseParasite"/>
        </authorList>
    </citation>
    <scope>IDENTIFICATION</scope>
</reference>